<organism evidence="6 7">
    <name type="scientific">Cryptolaemus montrouzieri</name>
    <dbReference type="NCBI Taxonomy" id="559131"/>
    <lineage>
        <taxon>Eukaryota</taxon>
        <taxon>Metazoa</taxon>
        <taxon>Ecdysozoa</taxon>
        <taxon>Arthropoda</taxon>
        <taxon>Hexapoda</taxon>
        <taxon>Insecta</taxon>
        <taxon>Pterygota</taxon>
        <taxon>Neoptera</taxon>
        <taxon>Endopterygota</taxon>
        <taxon>Coleoptera</taxon>
        <taxon>Polyphaga</taxon>
        <taxon>Cucujiformia</taxon>
        <taxon>Coccinelloidea</taxon>
        <taxon>Coccinellidae</taxon>
        <taxon>Scymninae</taxon>
        <taxon>Scymnini</taxon>
        <taxon>Cryptolaemus</taxon>
    </lineage>
</organism>
<feature type="compositionally biased region" description="Low complexity" evidence="5">
    <location>
        <begin position="1327"/>
        <end position="1339"/>
    </location>
</feature>
<dbReference type="InterPro" id="IPR021133">
    <property type="entry name" value="HEAT_type_2"/>
</dbReference>
<dbReference type="GO" id="GO:0016055">
    <property type="term" value="P:Wnt signaling pathway"/>
    <property type="evidence" value="ECO:0007669"/>
    <property type="project" value="UniProtKB-KW"/>
</dbReference>
<keyword evidence="2" id="KW-0879">Wnt signaling pathway</keyword>
<dbReference type="GO" id="GO:0005737">
    <property type="term" value="C:cytoplasm"/>
    <property type="evidence" value="ECO:0007669"/>
    <property type="project" value="UniProtKB-ARBA"/>
</dbReference>
<evidence type="ECO:0000256" key="5">
    <source>
        <dbReference type="SAM" id="MobiDB-lite"/>
    </source>
</evidence>
<feature type="compositionally biased region" description="Polar residues" evidence="5">
    <location>
        <begin position="1379"/>
        <end position="1412"/>
    </location>
</feature>
<dbReference type="Pfam" id="PF00514">
    <property type="entry name" value="Arm"/>
    <property type="match status" value="2"/>
</dbReference>
<feature type="compositionally biased region" description="Polar residues" evidence="5">
    <location>
        <begin position="1843"/>
        <end position="1857"/>
    </location>
</feature>
<feature type="repeat" description="HEAT" evidence="3">
    <location>
        <begin position="105"/>
        <end position="144"/>
    </location>
</feature>
<evidence type="ECO:0000256" key="3">
    <source>
        <dbReference type="PROSITE-ProRule" id="PRU00103"/>
    </source>
</evidence>
<dbReference type="SMART" id="SM00185">
    <property type="entry name" value="ARM"/>
    <property type="match status" value="6"/>
</dbReference>
<feature type="region of interest" description="Disordered" evidence="5">
    <location>
        <begin position="1190"/>
        <end position="1224"/>
    </location>
</feature>
<feature type="repeat" description="ARM" evidence="4">
    <location>
        <begin position="104"/>
        <end position="140"/>
    </location>
</feature>
<feature type="region of interest" description="Disordered" evidence="5">
    <location>
        <begin position="1838"/>
        <end position="1857"/>
    </location>
</feature>
<reference evidence="6 7" key="1">
    <citation type="journal article" date="2021" name="BMC Biol.">
        <title>Horizontally acquired antibacterial genes associated with adaptive radiation of ladybird beetles.</title>
        <authorList>
            <person name="Li H.S."/>
            <person name="Tang X.F."/>
            <person name="Huang Y.H."/>
            <person name="Xu Z.Y."/>
            <person name="Chen M.L."/>
            <person name="Du X.Y."/>
            <person name="Qiu B.Y."/>
            <person name="Chen P.T."/>
            <person name="Zhang W."/>
            <person name="Slipinski A."/>
            <person name="Escalona H.E."/>
            <person name="Waterhouse R.M."/>
            <person name="Zwick A."/>
            <person name="Pang H."/>
        </authorList>
    </citation>
    <scope>NUCLEOTIDE SEQUENCE [LARGE SCALE GENOMIC DNA]</scope>
    <source>
        <strain evidence="6">SYSU2018</strain>
    </source>
</reference>
<evidence type="ECO:0000256" key="2">
    <source>
        <dbReference type="ARBA" id="ARBA00022687"/>
    </source>
</evidence>
<dbReference type="InterPro" id="IPR011989">
    <property type="entry name" value="ARM-like"/>
</dbReference>
<feature type="region of interest" description="Disordered" evidence="5">
    <location>
        <begin position="876"/>
        <end position="900"/>
    </location>
</feature>
<evidence type="ECO:0000256" key="1">
    <source>
        <dbReference type="ARBA" id="ARBA00009051"/>
    </source>
</evidence>
<evidence type="ECO:0008006" key="8">
    <source>
        <dbReference type="Google" id="ProtNLM"/>
    </source>
</evidence>
<accession>A0ABD2NJA7</accession>
<dbReference type="Pfam" id="PF05972">
    <property type="entry name" value="APC_15aa"/>
    <property type="match status" value="1"/>
</dbReference>
<feature type="region of interest" description="Disordered" evidence="5">
    <location>
        <begin position="1373"/>
        <end position="1435"/>
    </location>
</feature>
<feature type="compositionally biased region" description="Polar residues" evidence="5">
    <location>
        <begin position="2042"/>
        <end position="2054"/>
    </location>
</feature>
<feature type="compositionally biased region" description="Polar residues" evidence="5">
    <location>
        <begin position="2281"/>
        <end position="2291"/>
    </location>
</feature>
<feature type="compositionally biased region" description="Basic and acidic residues" evidence="5">
    <location>
        <begin position="2149"/>
        <end position="2160"/>
    </location>
</feature>
<dbReference type="InterPro" id="IPR009240">
    <property type="entry name" value="APC_15aa_rpt"/>
</dbReference>
<feature type="repeat" description="ARM" evidence="4">
    <location>
        <begin position="254"/>
        <end position="282"/>
    </location>
</feature>
<protein>
    <recommendedName>
        <fullName evidence="8">Adenomatous polyposis coli protein</fullName>
    </recommendedName>
</protein>
<dbReference type="InterPro" id="IPR026818">
    <property type="entry name" value="Apc_fam"/>
</dbReference>
<feature type="region of interest" description="Disordered" evidence="5">
    <location>
        <begin position="2141"/>
        <end position="2162"/>
    </location>
</feature>
<gene>
    <name evidence="6" type="ORF">HHI36_013799</name>
</gene>
<dbReference type="Proteomes" id="UP001516400">
    <property type="component" value="Unassembled WGS sequence"/>
</dbReference>
<feature type="region of interest" description="Disordered" evidence="5">
    <location>
        <begin position="1315"/>
        <end position="1349"/>
    </location>
</feature>
<dbReference type="PROSITE" id="PS50077">
    <property type="entry name" value="HEAT_REPEAT"/>
    <property type="match status" value="1"/>
</dbReference>
<feature type="repeat" description="ARM" evidence="4">
    <location>
        <begin position="390"/>
        <end position="432"/>
    </location>
</feature>
<feature type="region of interest" description="Disordered" evidence="5">
    <location>
        <begin position="464"/>
        <end position="490"/>
    </location>
</feature>
<comment type="similarity">
    <text evidence="1">Belongs to the adenomatous polyposis coli (APC) family.</text>
</comment>
<dbReference type="SUPFAM" id="SSF48371">
    <property type="entry name" value="ARM repeat"/>
    <property type="match status" value="1"/>
</dbReference>
<feature type="region of interest" description="Disordered" evidence="5">
    <location>
        <begin position="1010"/>
        <end position="1031"/>
    </location>
</feature>
<feature type="region of interest" description="Disordered" evidence="5">
    <location>
        <begin position="2192"/>
        <end position="2230"/>
    </location>
</feature>
<feature type="compositionally biased region" description="Basic and acidic residues" evidence="5">
    <location>
        <begin position="1421"/>
        <end position="1433"/>
    </location>
</feature>
<feature type="compositionally biased region" description="Basic and acidic residues" evidence="5">
    <location>
        <begin position="1112"/>
        <end position="1123"/>
    </location>
</feature>
<dbReference type="InterPro" id="IPR000225">
    <property type="entry name" value="Armadillo"/>
</dbReference>
<dbReference type="GO" id="GO:0071944">
    <property type="term" value="C:cell periphery"/>
    <property type="evidence" value="ECO:0007669"/>
    <property type="project" value="UniProtKB-ARBA"/>
</dbReference>
<feature type="region of interest" description="Disordered" evidence="5">
    <location>
        <begin position="1921"/>
        <end position="1954"/>
    </location>
</feature>
<feature type="compositionally biased region" description="Polar residues" evidence="5">
    <location>
        <begin position="2207"/>
        <end position="2226"/>
    </location>
</feature>
<dbReference type="PROSITE" id="PS50176">
    <property type="entry name" value="ARM_REPEAT"/>
    <property type="match status" value="3"/>
</dbReference>
<feature type="region of interest" description="Disordered" evidence="5">
    <location>
        <begin position="2089"/>
        <end position="2125"/>
    </location>
</feature>
<proteinExistence type="inferred from homology"/>
<feature type="compositionally biased region" description="Basic and acidic residues" evidence="5">
    <location>
        <begin position="1526"/>
        <end position="1553"/>
    </location>
</feature>
<dbReference type="InterPro" id="IPR016024">
    <property type="entry name" value="ARM-type_fold"/>
</dbReference>
<dbReference type="PANTHER" id="PTHR12607">
    <property type="entry name" value="ADENOMATOUS POLYPOSIS COLI PROTEIN FAMILY"/>
    <property type="match status" value="1"/>
</dbReference>
<evidence type="ECO:0000313" key="6">
    <source>
        <dbReference type="EMBL" id="KAL3278480.1"/>
    </source>
</evidence>
<feature type="region of interest" description="Disordered" evidence="5">
    <location>
        <begin position="2385"/>
        <end position="2414"/>
    </location>
</feature>
<evidence type="ECO:0000313" key="7">
    <source>
        <dbReference type="Proteomes" id="UP001516400"/>
    </source>
</evidence>
<feature type="compositionally biased region" description="Low complexity" evidence="5">
    <location>
        <begin position="1204"/>
        <end position="1214"/>
    </location>
</feature>
<dbReference type="InterPro" id="IPR009223">
    <property type="entry name" value="APC_rpt"/>
</dbReference>
<feature type="compositionally biased region" description="Polar residues" evidence="5">
    <location>
        <begin position="1931"/>
        <end position="1947"/>
    </location>
</feature>
<dbReference type="InterPro" id="IPR041257">
    <property type="entry name" value="APC_rep"/>
</dbReference>
<feature type="compositionally biased region" description="Polar residues" evidence="5">
    <location>
        <begin position="2112"/>
        <end position="2124"/>
    </location>
</feature>
<feature type="compositionally biased region" description="Polar residues" evidence="5">
    <location>
        <begin position="1017"/>
        <end position="1031"/>
    </location>
</feature>
<dbReference type="EMBL" id="JABFTP020000103">
    <property type="protein sequence ID" value="KAL3278480.1"/>
    <property type="molecule type" value="Genomic_DNA"/>
</dbReference>
<evidence type="ECO:0000256" key="4">
    <source>
        <dbReference type="PROSITE-ProRule" id="PRU00259"/>
    </source>
</evidence>
<dbReference type="Pfam" id="PF18797">
    <property type="entry name" value="APC_rep"/>
    <property type="match status" value="1"/>
</dbReference>
<dbReference type="FunFam" id="1.25.10.10:FF:000305">
    <property type="entry name" value="Adenomatous polyposis coli"/>
    <property type="match status" value="1"/>
</dbReference>
<dbReference type="Pfam" id="PF05923">
    <property type="entry name" value="APC_r"/>
    <property type="match status" value="4"/>
</dbReference>
<feature type="compositionally biased region" description="Polar residues" evidence="5">
    <location>
        <begin position="465"/>
        <end position="490"/>
    </location>
</feature>
<feature type="region of interest" description="Disordered" evidence="5">
    <location>
        <begin position="1103"/>
        <end position="1125"/>
    </location>
</feature>
<comment type="caution">
    <text evidence="6">The sequence shown here is derived from an EMBL/GenBank/DDBJ whole genome shotgun (WGS) entry which is preliminary data.</text>
</comment>
<dbReference type="Gene3D" id="1.25.10.10">
    <property type="entry name" value="Leucine-rich Repeat Variant"/>
    <property type="match status" value="1"/>
</dbReference>
<feature type="compositionally biased region" description="Basic and acidic residues" evidence="5">
    <location>
        <begin position="2292"/>
        <end position="2304"/>
    </location>
</feature>
<keyword evidence="7" id="KW-1185">Reference proteome</keyword>
<feature type="region of interest" description="Disordered" evidence="5">
    <location>
        <begin position="1508"/>
        <end position="1566"/>
    </location>
</feature>
<name>A0ABD2NJA7_9CUCU</name>
<feature type="region of interest" description="Disordered" evidence="5">
    <location>
        <begin position="2265"/>
        <end position="2304"/>
    </location>
</feature>
<feature type="region of interest" description="Disordered" evidence="5">
    <location>
        <begin position="2031"/>
        <end position="2056"/>
    </location>
</feature>
<dbReference type="PANTHER" id="PTHR12607:SF12">
    <property type="entry name" value="APC-LIKE, ISOFORM A-RELATED"/>
    <property type="match status" value="1"/>
</dbReference>
<sequence>MMSSYHDNSWPSDSNAWDAESPAHLQMEVSSVMSFASSSGGVPLDQALNTPDESRRSSQQLEAKIDMVYSLLAMLGGQEHADMGETLLALSTNPESCLAMRQSGCLPLLVQLVQSDRDSETRKKAAEALHNLVHSQPDEKLRKRETRILKLLETVSYYTETLEFICDNVQDDKHPVQIVSQMMKYSFDEGYRQAICQLGGIHSIAKLMEMEHKIHGGVTEETNCNLLRKYSCMVLTNLTFGDSGNKALLCSYKDFIKALVIQLQSPNDELRQVTASVLRNLSWRADSTSKEILKDVGCVRGLMKAAMMDNKENTLISILSALWNLSAHCTENKSEICSVRGALMFLVQMLSYKSSSESLAIIENSGGILRNISSQIAGREDYRDTLRKHNCLQVLLNQLKSTNITIVSNACGTLWNLSSQNAADQELLWDLGAPTVLKSLNNSKHKMIAMGSSATLKNLLRSKPHQSLPQTDSEQPLDLSNYSSSEMKGKTLHSNLTEVETALDLSEKKSRVSPIFAKKTHEIKSSSFANLNTNEHSSGNFNHENRSRMLRSCGSSSLPYVNSTKSEIPCSSRAPCRNKYSDNYDNELESSEEPFDFSRRYSETKRVNDPPKDKCTTDFQYEETKNDKENFSIYAETDLDQPTDYSLRYAENDSDSDSEVCDNAQKTAAEFVRDTLKTYCTEGTPYETPFNFSTSTSMSDLRVNEKNVIENDKNTTKEKKTKELVPSAETKCLHENNSKMQPAQMSKMKSELSSGLMSPEKPMNYCEEGTPGYFSRVSSFGSLNSSPVCGGEEKVLGKDTKCNDEVLLKDDKTQHKVSASEGKMVKFENNVNYCEETPLMFSRSSSLGSLGSIEQHSIHDDRSSVISDFSRLTSGIISPSELPDSPTQTVPPSPKPQKTPEYPVIHRRISVDRSHQSARRSLPKVSVFEDDVTKFKEESTPAQYSMATSLSSLTIDDQDENQIGESCGDTSSNLDNCGKRDSIHEKKINSPLEEVDGPAFSRGGIRASMLSRRHRQSTPTCRQPTPNFQDASQLPIQKSTSSTSATVNIPGPLPPPLAVDNTIHTYCTEDTPAVLSHNGSISDLSLSTLSMLDEEPVLNRVYLSENSSQSSTKDENVDGRKSEVLNNRRSVDNIWNKNESSQISTRQFHVENIDMPPYLTVGDEICQFAVEDSPMQFSLRSSLSNLTFESSMTSGLKESPPKKPTTSTSSPTETWNDKEKSAESVNLPSRNINFSNVSNNIKESLANESAENINLSRDEECSDIKEEENERSVCFHEETGSSTMEDSYRVPLSKSVKTDSLKKRKWKWKWKFGSEESDQKESIQVGESESNNEATAESTPSECSGASRMNEMYSRSLDRSYKKKKWWKWKFGSKDADSSDISVNIPKIQQSKADSDNTDPQNNTEAPVSVLQNREEDEEFSEFKREGSLDNRNKSKRWKWKWKFGSKDGENTKPELISLGMSKLKHTVSPMRSRESYIVGASLEPTSLGNQRESRCTTPRSLKLFRSLSEPRNNKKCSEENGVGKVQERSLDTKMKFHEDKTSSENPLKKEESNTTSPSTNSIEMKCSEVSLDRRRMPEMERTDDKSCSSNLVSTLSSANGTSENHHKIGPLKANYAALIEECIQLGMPKKIESSEVTNCVVEADVQSEMKLLTEAQTNTFHEETKQPINSSHNTSVDHMAILEECIQLGMPKNKENTPNEVISSGAIQSSRVVRLSNETKSATCGKNPGVVEKHMDSTNNISKAQSLDKSPIATTPKNTDISKRGMTEAFSKSYLTGSNKIGKNDLEFLKRQLSMKDKHFLKETVAKGITKEQEALFIEMLIVNRVREESNLKAAHSELEASDSNSSPIKKSDQSCESNSANNLLNVYSEETLDPVTLSIVKRILRHRFSDEDESDALSEESGINYKYHDSSIALQQTSKSSLIKKENSGDQTVRANDSSETTTPISRAEENKVKASSSAISKICWSKENSNVEFDRIPGNDTSQELLDRSADIRASRRTSVTDTKFYSKNNECTLIEKRMDRDIVNETAGSLKKDEIEETPSNDPISSNSSQKKPDYVALVEECIQLGMPKKKELSEEAIYANISLSPGYSRSNSMKKKSSSRTIDKNDTSSSNSNRPQHSEAQALVEECIKIGSSRKIQTVHHNVHRESPERNDRNPIKTNKNADYAALLEECIQLGMPSSKLTPKKANSLYSEERLPQKCPSPLSNSKTYASNSISSPMTKSKQSHIRSVEECINLAMSKRKEESEEAIYANVSTTAGYSKSSTMERPIDSPLKWPSLSTKETTGSDTESKTSRNGTLDKKKDYSHLVEECIQLGMPPKCKREVQTFPKGNSSNGTFNNVKKPTNYDALIEECIQLGMPKKKNCPEENIYANTTERFSTFKGPTRINSLPRSLPKKMTRSDSEPGSSRIPFANFEKNRTESAVLISSSSMEKAVEEYIQLNWPRRAETITVSRTIHSNTVSESSRDERLGESKNVDVASVARNTLESRRVCSRVPAMATGAEDDSRLQEADRMTNLRDTEETHLVDFGRNGSDLNTVKFLTDETDECSEMSFAQWGEIDAKLLDPEAMLKSLDQYTSELISQAELRLKCKRSISKSSCACTAD</sequence>